<sequence length="91" mass="10066">MSFGRPGSSSILQVNPPDRGSFPLDHDGECKEMMKVYLKCLKEHGSASTPCRGVSKAYLDCRMQRGLMQRESWTNLGLGEETNEKTSGQPS</sequence>
<dbReference type="PANTHER" id="PTHR21107:SF2">
    <property type="entry name" value="CYTOCHROME C OXIDASE ASSEMBLY PROTEIN COX19"/>
    <property type="match status" value="1"/>
</dbReference>
<evidence type="ECO:0000313" key="10">
    <source>
        <dbReference type="Proteomes" id="UP000007148"/>
    </source>
</evidence>
<evidence type="ECO:0000259" key="8">
    <source>
        <dbReference type="Pfam" id="PF06747"/>
    </source>
</evidence>
<protein>
    <recommendedName>
        <fullName evidence="6">Cytochrome c oxidase assembly protein COX19</fullName>
    </recommendedName>
</protein>
<evidence type="ECO:0000256" key="5">
    <source>
        <dbReference type="ARBA" id="ARBA00038223"/>
    </source>
</evidence>
<gene>
    <name evidence="9" type="ORF">PIIN_04035</name>
</gene>
<dbReference type="InParanoid" id="G4TFM0"/>
<evidence type="ECO:0000256" key="2">
    <source>
        <dbReference type="ARBA" id="ARBA00022490"/>
    </source>
</evidence>
<evidence type="ECO:0000256" key="4">
    <source>
        <dbReference type="ARBA" id="ARBA00037279"/>
    </source>
</evidence>
<dbReference type="HOGENOM" id="CLU_141947_2_1_1"/>
<keyword evidence="3" id="KW-1015">Disulfide bond</keyword>
<reference evidence="9 10" key="1">
    <citation type="journal article" date="2011" name="PLoS Pathog.">
        <title>Endophytic Life Strategies Decoded by Genome and Transcriptome Analyses of the Mutualistic Root Symbiont Piriformospora indica.</title>
        <authorList>
            <person name="Zuccaro A."/>
            <person name="Lahrmann U."/>
            <person name="Guldener U."/>
            <person name="Langen G."/>
            <person name="Pfiffi S."/>
            <person name="Biedenkopf D."/>
            <person name="Wong P."/>
            <person name="Samans B."/>
            <person name="Grimm C."/>
            <person name="Basiewicz M."/>
            <person name="Murat C."/>
            <person name="Martin F."/>
            <person name="Kogel K.H."/>
        </authorList>
    </citation>
    <scope>NUCLEOTIDE SEQUENCE [LARGE SCALE GENOMIC DNA]</scope>
    <source>
        <strain evidence="9 10">DSM 11827</strain>
    </source>
</reference>
<dbReference type="EMBL" id="CAFZ01000072">
    <property type="protein sequence ID" value="CCA70095.1"/>
    <property type="molecule type" value="Genomic_DNA"/>
</dbReference>
<dbReference type="eggNOG" id="KOG3477">
    <property type="taxonomic scope" value="Eukaryota"/>
</dbReference>
<comment type="subcellular location">
    <subcellularLocation>
        <location evidence="1">Cytoplasm</location>
    </subcellularLocation>
</comment>
<dbReference type="InterPro" id="IPR010625">
    <property type="entry name" value="CHCH"/>
</dbReference>
<dbReference type="PROSITE" id="PS51808">
    <property type="entry name" value="CHCH"/>
    <property type="match status" value="1"/>
</dbReference>
<evidence type="ECO:0000256" key="7">
    <source>
        <dbReference type="SAM" id="MobiDB-lite"/>
    </source>
</evidence>
<organism evidence="9 10">
    <name type="scientific">Serendipita indica (strain DSM 11827)</name>
    <name type="common">Root endophyte fungus</name>
    <name type="synonym">Piriformospora indica</name>
    <dbReference type="NCBI Taxonomy" id="1109443"/>
    <lineage>
        <taxon>Eukaryota</taxon>
        <taxon>Fungi</taxon>
        <taxon>Dikarya</taxon>
        <taxon>Basidiomycota</taxon>
        <taxon>Agaricomycotina</taxon>
        <taxon>Agaricomycetes</taxon>
        <taxon>Sebacinales</taxon>
        <taxon>Serendipitaceae</taxon>
        <taxon>Serendipita</taxon>
    </lineage>
</organism>
<dbReference type="AlphaFoldDB" id="G4TFM0"/>
<dbReference type="Pfam" id="PF06747">
    <property type="entry name" value="CHCH"/>
    <property type="match status" value="1"/>
</dbReference>
<dbReference type="SUPFAM" id="SSF47072">
    <property type="entry name" value="Cysteine alpha-hairpin motif"/>
    <property type="match status" value="1"/>
</dbReference>
<proteinExistence type="inferred from homology"/>
<dbReference type="PANTHER" id="PTHR21107">
    <property type="entry name" value="CYTOCHROME C OXIDASE ASSEMBLY PROTEIN COX19"/>
    <property type="match status" value="1"/>
</dbReference>
<dbReference type="OrthoDB" id="268594at2759"/>
<evidence type="ECO:0000313" key="9">
    <source>
        <dbReference type="EMBL" id="CCA70095.1"/>
    </source>
</evidence>
<evidence type="ECO:0000256" key="6">
    <source>
        <dbReference type="ARBA" id="ARBA00039385"/>
    </source>
</evidence>
<feature type="region of interest" description="Disordered" evidence="7">
    <location>
        <begin position="72"/>
        <end position="91"/>
    </location>
</feature>
<comment type="function">
    <text evidence="4">Required for the assembly of mitochondrial cytochrome c oxidase.</text>
</comment>
<evidence type="ECO:0000256" key="3">
    <source>
        <dbReference type="ARBA" id="ARBA00023157"/>
    </source>
</evidence>
<dbReference type="OMA" id="GTNDEAC"/>
<feature type="region of interest" description="Disordered" evidence="7">
    <location>
        <begin position="1"/>
        <end position="25"/>
    </location>
</feature>
<dbReference type="GO" id="GO:0005758">
    <property type="term" value="C:mitochondrial intermembrane space"/>
    <property type="evidence" value="ECO:0007669"/>
    <property type="project" value="TreeGrafter"/>
</dbReference>
<name>G4TFM0_SERID</name>
<comment type="caution">
    <text evidence="9">The sequence shown here is derived from an EMBL/GenBank/DDBJ whole genome shotgun (WGS) entry which is preliminary data.</text>
</comment>
<dbReference type="STRING" id="1109443.G4TFM0"/>
<dbReference type="InterPro" id="IPR051383">
    <property type="entry name" value="COX19"/>
</dbReference>
<evidence type="ECO:0000256" key="1">
    <source>
        <dbReference type="ARBA" id="ARBA00004496"/>
    </source>
</evidence>
<dbReference type="Proteomes" id="UP000007148">
    <property type="component" value="Unassembled WGS sequence"/>
</dbReference>
<comment type="similarity">
    <text evidence="5">Belongs to the COX19 family.</text>
</comment>
<keyword evidence="2" id="KW-0963">Cytoplasm</keyword>
<feature type="domain" description="CHCH" evidence="8">
    <location>
        <begin position="30"/>
        <end position="64"/>
    </location>
</feature>
<dbReference type="InterPro" id="IPR009069">
    <property type="entry name" value="Cys_alpha_HP_mot_SF"/>
</dbReference>
<keyword evidence="10" id="KW-1185">Reference proteome</keyword>
<dbReference type="GO" id="GO:0033617">
    <property type="term" value="P:mitochondrial respiratory chain complex IV assembly"/>
    <property type="evidence" value="ECO:0007669"/>
    <property type="project" value="TreeGrafter"/>
</dbReference>
<accession>G4TFM0</accession>
<dbReference type="FunCoup" id="G4TFM0">
    <property type="interactions" value="175"/>
</dbReference>